<protein>
    <submittedName>
        <fullName evidence="2">Uncharacterized protein</fullName>
    </submittedName>
</protein>
<organism evidence="2 3">
    <name type="scientific">Trichinella nativa</name>
    <dbReference type="NCBI Taxonomy" id="6335"/>
    <lineage>
        <taxon>Eukaryota</taxon>
        <taxon>Metazoa</taxon>
        <taxon>Ecdysozoa</taxon>
        <taxon>Nematoda</taxon>
        <taxon>Enoplea</taxon>
        <taxon>Dorylaimia</taxon>
        <taxon>Trichinellida</taxon>
        <taxon>Trichinellidae</taxon>
        <taxon>Trichinella</taxon>
    </lineage>
</organism>
<dbReference type="AlphaFoldDB" id="A0A1Y3EK50"/>
<dbReference type="Proteomes" id="UP000243006">
    <property type="component" value="Unassembled WGS sequence"/>
</dbReference>
<proteinExistence type="predicted"/>
<name>A0A1Y3EK50_9BILA</name>
<accession>A0A1Y3EK50</accession>
<dbReference type="EMBL" id="LVZM01014606">
    <property type="protein sequence ID" value="OUC43508.1"/>
    <property type="molecule type" value="Genomic_DNA"/>
</dbReference>
<feature type="region of interest" description="Disordered" evidence="1">
    <location>
        <begin position="100"/>
        <end position="119"/>
    </location>
</feature>
<comment type="caution">
    <text evidence="2">The sequence shown here is derived from an EMBL/GenBank/DDBJ whole genome shotgun (WGS) entry which is preliminary data.</text>
</comment>
<evidence type="ECO:0000256" key="1">
    <source>
        <dbReference type="SAM" id="MobiDB-lite"/>
    </source>
</evidence>
<reference evidence="2 3" key="1">
    <citation type="submission" date="2015-04" db="EMBL/GenBank/DDBJ databases">
        <title>Draft genome of the roundworm Trichinella nativa.</title>
        <authorList>
            <person name="Mitreva M."/>
        </authorList>
    </citation>
    <scope>NUCLEOTIDE SEQUENCE [LARGE SCALE GENOMIC DNA]</scope>
    <source>
        <strain evidence="2 3">ISS45</strain>
    </source>
</reference>
<evidence type="ECO:0000313" key="3">
    <source>
        <dbReference type="Proteomes" id="UP000243006"/>
    </source>
</evidence>
<evidence type="ECO:0000313" key="2">
    <source>
        <dbReference type="EMBL" id="OUC43508.1"/>
    </source>
</evidence>
<sequence>MKRISKYINKSGMGKLVGLLDALLCGLDGDKLIENCSTERVVKRCLTRHIPYQPHVIVFPRLAVSEKKIREISEAVGEMLLEKKKAAIYFEDEISSYKSNRTNNKRERESFAEMLTQPA</sequence>
<gene>
    <name evidence="2" type="ORF">D917_02494</name>
</gene>